<evidence type="ECO:0000256" key="2">
    <source>
        <dbReference type="ARBA" id="ARBA00006601"/>
    </source>
</evidence>
<evidence type="ECO:0000313" key="8">
    <source>
        <dbReference type="EMBL" id="ASO19600.1"/>
    </source>
</evidence>
<dbReference type="InterPro" id="IPR028357">
    <property type="entry name" value="UDPglc_DH_bac"/>
</dbReference>
<proteinExistence type="inferred from homology"/>
<dbReference type="InterPro" id="IPR036291">
    <property type="entry name" value="NAD(P)-bd_dom_sf"/>
</dbReference>
<name>A0A221W1H7_9PSEU</name>
<dbReference type="PANTHER" id="PTHR43750">
    <property type="entry name" value="UDP-GLUCOSE 6-DEHYDROGENASE TUAD"/>
    <property type="match status" value="1"/>
</dbReference>
<dbReference type="Gene3D" id="3.40.50.720">
    <property type="entry name" value="NAD(P)-binding Rossmann-like Domain"/>
    <property type="match status" value="2"/>
</dbReference>
<dbReference type="KEGG" id="ahg:AHOG_09780"/>
<dbReference type="AlphaFoldDB" id="A0A221W1H7"/>
<dbReference type="InterPro" id="IPR001732">
    <property type="entry name" value="UDP-Glc/GDP-Man_DH_N"/>
</dbReference>
<dbReference type="OrthoDB" id="5193947at2"/>
<sequence>MDSRVGVVGAGYVGLTSAACLARLGRTVTCVDNDRAKIDRLRDGEVALVEPGLAELVAEGIAERRLRFTTDVAALTDVEIVLLCLPTPMGPGGVADLGAFDTVLADLGRVLRSGSVVVTKSTVPIGTARRVPALLGRSDLPVVSNPEFLREGHAVADFLRPDRVVIGADAGQRAAAERVAALYAATRAPVLHTDPATAEVTKYASNAFLAVKASYANVLADLCERVGADVTQVTRAMGFDDRIGPDFLAAGPGWGGSCLPKDAGALLWAAEAAGVDFALVRDAVKINTRQQSMVVRKVRCAVTGSAAGSLVGARIGVLGLAFKAGTGDLRASPAVAVVQALARQGALIRAHDPGISAADRIALDAGSGVRVMDDPYSVADDAMALVVLTEWPQFRDLDWPLLAAATAQPVVVDTRNLLDEVILAEAGFRHIGIGTRGGRAPD</sequence>
<dbReference type="PRINTS" id="PR00411">
    <property type="entry name" value="PNDRDTASEI"/>
</dbReference>
<dbReference type="EMBL" id="CP022521">
    <property type="protein sequence ID" value="ASO19600.1"/>
    <property type="molecule type" value="Genomic_DNA"/>
</dbReference>
<dbReference type="SUPFAM" id="SSF48179">
    <property type="entry name" value="6-phosphogluconate dehydrogenase C-terminal domain-like"/>
    <property type="match status" value="1"/>
</dbReference>
<dbReference type="InterPro" id="IPR008927">
    <property type="entry name" value="6-PGluconate_DH-like_C_sf"/>
</dbReference>
<dbReference type="InterPro" id="IPR036220">
    <property type="entry name" value="UDP-Glc/GDP-Man_DH_C_sf"/>
</dbReference>
<dbReference type="SMART" id="SM00984">
    <property type="entry name" value="UDPG_MGDP_dh_C"/>
    <property type="match status" value="1"/>
</dbReference>
<keyword evidence="5 7" id="KW-0520">NAD</keyword>
<dbReference type="PROSITE" id="PS51257">
    <property type="entry name" value="PROKAR_LIPOPROTEIN"/>
    <property type="match status" value="1"/>
</dbReference>
<dbReference type="RefSeq" id="WP_093941079.1">
    <property type="nucleotide sequence ID" value="NZ_CP022521.1"/>
</dbReference>
<comment type="pathway">
    <text evidence="1">Nucleotide-sugar biosynthesis; UDP-alpha-D-glucuronate biosynthesis; UDP-alpha-D-glucuronate from UDP-alpha-D-glucose: step 1/1.</text>
</comment>
<dbReference type="UniPathway" id="UPA00038">
    <property type="reaction ID" value="UER00491"/>
</dbReference>
<organism evidence="8 9">
    <name type="scientific">Actinoalloteichus hoggarensis</name>
    <dbReference type="NCBI Taxonomy" id="1470176"/>
    <lineage>
        <taxon>Bacteria</taxon>
        <taxon>Bacillati</taxon>
        <taxon>Actinomycetota</taxon>
        <taxon>Actinomycetes</taxon>
        <taxon>Pseudonocardiales</taxon>
        <taxon>Pseudonocardiaceae</taxon>
        <taxon>Actinoalloteichus</taxon>
    </lineage>
</organism>
<dbReference type="InterPro" id="IPR017476">
    <property type="entry name" value="UDP-Glc/GDP-Man"/>
</dbReference>
<reference evidence="8 9" key="1">
    <citation type="submission" date="2017-07" db="EMBL/GenBank/DDBJ databases">
        <title>Complete genome sequence of Actinoalloteichus hoggarensis DSM 45943, type strain of Actinoalloteichus hoggarensis.</title>
        <authorList>
            <person name="Ruckert C."/>
            <person name="Nouioui I."/>
            <person name="Willmese J."/>
            <person name="van Wezel G."/>
            <person name="Klenk H.-P."/>
            <person name="Kalinowski J."/>
            <person name="Zotchev S.B."/>
        </authorList>
    </citation>
    <scope>NUCLEOTIDE SEQUENCE [LARGE SCALE GENOMIC DNA]</scope>
    <source>
        <strain evidence="8 9">DSM 45943</strain>
    </source>
</reference>
<dbReference type="GO" id="GO:0051287">
    <property type="term" value="F:NAD binding"/>
    <property type="evidence" value="ECO:0007669"/>
    <property type="project" value="InterPro"/>
</dbReference>
<dbReference type="Gene3D" id="1.20.5.100">
    <property type="entry name" value="Cytochrome c1, transmembrane anchor, C-terminal"/>
    <property type="match status" value="1"/>
</dbReference>
<evidence type="ECO:0000256" key="1">
    <source>
        <dbReference type="ARBA" id="ARBA00004701"/>
    </source>
</evidence>
<keyword evidence="9" id="KW-1185">Reference proteome</keyword>
<dbReference type="SUPFAM" id="SSF52413">
    <property type="entry name" value="UDP-glucose/GDP-mannose dehydrogenase C-terminal domain"/>
    <property type="match status" value="1"/>
</dbReference>
<dbReference type="SUPFAM" id="SSF51735">
    <property type="entry name" value="NAD(P)-binding Rossmann-fold domains"/>
    <property type="match status" value="1"/>
</dbReference>
<dbReference type="PIRSF" id="PIRSF500134">
    <property type="entry name" value="UDPglc_DH_bac"/>
    <property type="match status" value="1"/>
</dbReference>
<gene>
    <name evidence="8" type="primary">tuaD</name>
    <name evidence="8" type="ORF">AHOG_09780</name>
</gene>
<dbReference type="InterPro" id="IPR014027">
    <property type="entry name" value="UDP-Glc/GDP-Man_DH_C"/>
</dbReference>
<evidence type="ECO:0000313" key="9">
    <source>
        <dbReference type="Proteomes" id="UP000204221"/>
    </source>
</evidence>
<evidence type="ECO:0000256" key="7">
    <source>
        <dbReference type="PIRNR" id="PIRNR000124"/>
    </source>
</evidence>
<evidence type="ECO:0000256" key="5">
    <source>
        <dbReference type="ARBA" id="ARBA00023027"/>
    </source>
</evidence>
<keyword evidence="4 7" id="KW-0560">Oxidoreductase</keyword>
<dbReference type="EC" id="1.1.1.22" evidence="3 7"/>
<protein>
    <recommendedName>
        <fullName evidence="3 7">UDP-glucose 6-dehydrogenase</fullName>
        <ecNumber evidence="3 7">1.1.1.22</ecNumber>
    </recommendedName>
</protein>
<dbReference type="Pfam" id="PF03721">
    <property type="entry name" value="UDPG_MGDP_dh_N"/>
    <property type="match status" value="1"/>
</dbReference>
<comment type="catalytic activity">
    <reaction evidence="6 7">
        <text>UDP-alpha-D-glucose + 2 NAD(+) + H2O = UDP-alpha-D-glucuronate + 2 NADH + 3 H(+)</text>
        <dbReference type="Rhea" id="RHEA:23596"/>
        <dbReference type="ChEBI" id="CHEBI:15377"/>
        <dbReference type="ChEBI" id="CHEBI:15378"/>
        <dbReference type="ChEBI" id="CHEBI:57540"/>
        <dbReference type="ChEBI" id="CHEBI:57945"/>
        <dbReference type="ChEBI" id="CHEBI:58052"/>
        <dbReference type="ChEBI" id="CHEBI:58885"/>
        <dbReference type="EC" id="1.1.1.22"/>
    </reaction>
</comment>
<comment type="similarity">
    <text evidence="2 7">Belongs to the UDP-glucose/GDP-mannose dehydrogenase family.</text>
</comment>
<dbReference type="InterPro" id="IPR014026">
    <property type="entry name" value="UDP-Glc/GDP-Man_DH_dimer"/>
</dbReference>
<dbReference type="GO" id="GO:0006065">
    <property type="term" value="P:UDP-glucuronate biosynthetic process"/>
    <property type="evidence" value="ECO:0007669"/>
    <property type="project" value="UniProtKB-UniPathway"/>
</dbReference>
<dbReference type="GO" id="GO:0000271">
    <property type="term" value="P:polysaccharide biosynthetic process"/>
    <property type="evidence" value="ECO:0007669"/>
    <property type="project" value="InterPro"/>
</dbReference>
<dbReference type="PIRSF" id="PIRSF000124">
    <property type="entry name" value="UDPglc_GDPman_dh"/>
    <property type="match status" value="1"/>
</dbReference>
<dbReference type="NCBIfam" id="TIGR03026">
    <property type="entry name" value="NDP-sugDHase"/>
    <property type="match status" value="1"/>
</dbReference>
<evidence type="ECO:0000256" key="4">
    <source>
        <dbReference type="ARBA" id="ARBA00023002"/>
    </source>
</evidence>
<dbReference type="PANTHER" id="PTHR43750:SF3">
    <property type="entry name" value="UDP-GLUCOSE 6-DEHYDROGENASE TUAD"/>
    <property type="match status" value="1"/>
</dbReference>
<dbReference type="GO" id="GO:0003979">
    <property type="term" value="F:UDP-glucose 6-dehydrogenase activity"/>
    <property type="evidence" value="ECO:0007669"/>
    <property type="project" value="UniProtKB-EC"/>
</dbReference>
<dbReference type="Pfam" id="PF00984">
    <property type="entry name" value="UDPG_MGDP_dh"/>
    <property type="match status" value="1"/>
</dbReference>
<evidence type="ECO:0000256" key="6">
    <source>
        <dbReference type="ARBA" id="ARBA00047473"/>
    </source>
</evidence>
<evidence type="ECO:0000256" key="3">
    <source>
        <dbReference type="ARBA" id="ARBA00012954"/>
    </source>
</evidence>
<dbReference type="Pfam" id="PF03720">
    <property type="entry name" value="UDPG_MGDP_dh_C"/>
    <property type="match status" value="1"/>
</dbReference>
<accession>A0A221W1H7</accession>
<dbReference type="Proteomes" id="UP000204221">
    <property type="component" value="Chromosome"/>
</dbReference>